<evidence type="ECO:0000313" key="11">
    <source>
        <dbReference type="Proteomes" id="UP000823617"/>
    </source>
</evidence>
<protein>
    <submittedName>
        <fullName evidence="10">TonB-dependent receptor</fullName>
    </submittedName>
</protein>
<dbReference type="InterPro" id="IPR036942">
    <property type="entry name" value="Beta-barrel_TonB_sf"/>
</dbReference>
<dbReference type="NCBIfam" id="TIGR04056">
    <property type="entry name" value="OMP_RagA_SusC"/>
    <property type="match status" value="1"/>
</dbReference>
<dbReference type="InterPro" id="IPR012910">
    <property type="entry name" value="Plug_dom"/>
</dbReference>
<dbReference type="InterPro" id="IPR039426">
    <property type="entry name" value="TonB-dep_rcpt-like"/>
</dbReference>
<evidence type="ECO:0000256" key="1">
    <source>
        <dbReference type="ARBA" id="ARBA00004571"/>
    </source>
</evidence>
<evidence type="ECO:0000256" key="8">
    <source>
        <dbReference type="SAM" id="SignalP"/>
    </source>
</evidence>
<dbReference type="PROSITE" id="PS52016">
    <property type="entry name" value="TONB_DEPENDENT_REC_3"/>
    <property type="match status" value="1"/>
</dbReference>
<evidence type="ECO:0000256" key="6">
    <source>
        <dbReference type="ARBA" id="ARBA00023237"/>
    </source>
</evidence>
<feature type="chain" id="PRO_5039711476" evidence="8">
    <location>
        <begin position="23"/>
        <end position="1016"/>
    </location>
</feature>
<dbReference type="InterPro" id="IPR037066">
    <property type="entry name" value="Plug_dom_sf"/>
</dbReference>
<feature type="signal peptide" evidence="8">
    <location>
        <begin position="1"/>
        <end position="22"/>
    </location>
</feature>
<dbReference type="InterPro" id="IPR023996">
    <property type="entry name" value="TonB-dep_OMP_SusC/RagA"/>
</dbReference>
<accession>A0A9D9HK01</accession>
<evidence type="ECO:0000256" key="3">
    <source>
        <dbReference type="ARBA" id="ARBA00022452"/>
    </source>
</evidence>
<dbReference type="Gene3D" id="2.170.130.10">
    <property type="entry name" value="TonB-dependent receptor, plug domain"/>
    <property type="match status" value="1"/>
</dbReference>
<reference evidence="10" key="1">
    <citation type="submission" date="2020-10" db="EMBL/GenBank/DDBJ databases">
        <authorList>
            <person name="Gilroy R."/>
        </authorList>
    </citation>
    <scope>NUCLEOTIDE SEQUENCE</scope>
    <source>
        <strain evidence="10">B1-3475</strain>
    </source>
</reference>
<dbReference type="AlphaFoldDB" id="A0A9D9HK01"/>
<dbReference type="InterPro" id="IPR023997">
    <property type="entry name" value="TonB-dep_OMP_SusC/RagA_CS"/>
</dbReference>
<dbReference type="Proteomes" id="UP000823617">
    <property type="component" value="Unassembled WGS sequence"/>
</dbReference>
<keyword evidence="2 7" id="KW-0813">Transport</keyword>
<dbReference type="Pfam" id="PF13715">
    <property type="entry name" value="CarbopepD_reg_2"/>
    <property type="match status" value="1"/>
</dbReference>
<keyword evidence="8" id="KW-0732">Signal</keyword>
<name>A0A9D9HK01_9BACT</name>
<evidence type="ECO:0000259" key="9">
    <source>
        <dbReference type="Pfam" id="PF07715"/>
    </source>
</evidence>
<dbReference type="SUPFAM" id="SSF49464">
    <property type="entry name" value="Carboxypeptidase regulatory domain-like"/>
    <property type="match status" value="1"/>
</dbReference>
<sequence length="1016" mass="111599">MNSNRLLFLLLPFLLCSQILSAQTVTVSGTVTGEPDYAPVAGASVMIKGSSIGVIADSDGVYHIEAGADDVLLFSCLGYRNAEVPVSGRSSVDVTLSLDAEMLDEVIAVGYGTMKKSDLTGSVASVKAEDVVITSAASIDKMLQGRVAGLTVIDNSNDNPQGGVTVRVRGISSINGSNSPLMVVDGVPMGDAGNLTSVNPNIIESIEVLKDASATAIYGSRGANGVIMITTKNGAEEHSNVWFNAKVGVGVFSRKLDYWRDPVMMARLENESYENGGAEGPYTGKIWSDGTYYPSISEIKSGEWPYRTDWADYVFRTAVTQDYNVGVEGSKNGNRYYVSLGYYDGEGMQYNDDYSKISLDMSYDSQVASHAKLRTKAGFVRGFRTYNNGTSYSRNPLWPVYNGDGSYFKANEKDYGNTAMINNEIKNEMDNMSGYATVGLDWDIIEGLKFTASGNVRAEQSRSAYFNPPEYTLAGDNYDGEGGNSESTYANLTADAYLTYNKTVRSHAFSVMMGGSYETGTSRGSTITGRGFTNSTLEDEVISGAETILTSTYKSQEMLASAFTRINYTLLDRYLFTFTARADGSSKFGPGHKWGFFPSGAISWKMEEEPWIKRLNFFDQLKLRASFGLSGNQGISPYQTFERFGSDYYWDEGEEHMVYGIGYQDGREGRVNQYVTYAGMANMDLTWEKTSQLDVGLDMSIFKGRLNLTLDYYYKRTTDLLRKQYLAPSTGFDTVWVNDGEINNNGFEMSLTGHIVSTRDWNFSATGIFSMNRNKVVAIGTTENSGFTMDLNGICYTQYGGGVYNDAFLNVLAIGYPVNSFYGYMVNGIIQTPQGDGTSKNTRPGELNYVGLNPDGTLDPSKRQIIGDPNPDFTASLNLSLSHRIGLDLSVMMYAVYGNDIFSYRKLSSPKLQEGRWTAENPNNERPSLRYDRQYHASSWSVEDGSYLRISNITLGYTIPSGLVRAINHARVYVSVNNPVTFSKVTEYDPEVGENGIGGVAYPKVCTITGGIELKF</sequence>
<comment type="subcellular location">
    <subcellularLocation>
        <location evidence="1 7">Cell outer membrane</location>
        <topology evidence="1 7">Multi-pass membrane protein</topology>
    </subcellularLocation>
</comment>
<organism evidence="10 11">
    <name type="scientific">Candidatus Cryptobacteroides intestinigallinarum</name>
    <dbReference type="NCBI Taxonomy" id="2840767"/>
    <lineage>
        <taxon>Bacteria</taxon>
        <taxon>Pseudomonadati</taxon>
        <taxon>Bacteroidota</taxon>
        <taxon>Bacteroidia</taxon>
        <taxon>Bacteroidales</taxon>
        <taxon>Candidatus Cryptobacteroides</taxon>
    </lineage>
</organism>
<reference evidence="10" key="2">
    <citation type="journal article" date="2021" name="PeerJ">
        <title>Extensive microbial diversity within the chicken gut microbiome revealed by metagenomics and culture.</title>
        <authorList>
            <person name="Gilroy R."/>
            <person name="Ravi A."/>
            <person name="Getino M."/>
            <person name="Pursley I."/>
            <person name="Horton D.L."/>
            <person name="Alikhan N.F."/>
            <person name="Baker D."/>
            <person name="Gharbi K."/>
            <person name="Hall N."/>
            <person name="Watson M."/>
            <person name="Adriaenssens E.M."/>
            <person name="Foster-Nyarko E."/>
            <person name="Jarju S."/>
            <person name="Secka A."/>
            <person name="Antonio M."/>
            <person name="Oren A."/>
            <person name="Chaudhuri R.R."/>
            <person name="La Ragione R."/>
            <person name="Hildebrand F."/>
            <person name="Pallen M.J."/>
        </authorList>
    </citation>
    <scope>NUCLEOTIDE SEQUENCE</scope>
    <source>
        <strain evidence="10">B1-3475</strain>
    </source>
</reference>
<dbReference type="Pfam" id="PF07715">
    <property type="entry name" value="Plug"/>
    <property type="match status" value="1"/>
</dbReference>
<keyword evidence="3 7" id="KW-1134">Transmembrane beta strand</keyword>
<evidence type="ECO:0000313" key="10">
    <source>
        <dbReference type="EMBL" id="MBO8455245.1"/>
    </source>
</evidence>
<feature type="domain" description="TonB-dependent receptor plug" evidence="9">
    <location>
        <begin position="116"/>
        <end position="226"/>
    </location>
</feature>
<dbReference type="NCBIfam" id="TIGR04057">
    <property type="entry name" value="SusC_RagA_signa"/>
    <property type="match status" value="1"/>
</dbReference>
<evidence type="ECO:0000256" key="7">
    <source>
        <dbReference type="PROSITE-ProRule" id="PRU01360"/>
    </source>
</evidence>
<proteinExistence type="inferred from homology"/>
<evidence type="ECO:0000256" key="5">
    <source>
        <dbReference type="ARBA" id="ARBA00023136"/>
    </source>
</evidence>
<comment type="caution">
    <text evidence="10">The sequence shown here is derived from an EMBL/GenBank/DDBJ whole genome shotgun (WGS) entry which is preliminary data.</text>
</comment>
<dbReference type="Gene3D" id="2.60.40.1120">
    <property type="entry name" value="Carboxypeptidase-like, regulatory domain"/>
    <property type="match status" value="1"/>
</dbReference>
<dbReference type="InterPro" id="IPR008969">
    <property type="entry name" value="CarboxyPept-like_regulatory"/>
</dbReference>
<evidence type="ECO:0000256" key="4">
    <source>
        <dbReference type="ARBA" id="ARBA00022692"/>
    </source>
</evidence>
<keyword evidence="4 7" id="KW-0812">Transmembrane</keyword>
<dbReference type="SUPFAM" id="SSF56935">
    <property type="entry name" value="Porins"/>
    <property type="match status" value="1"/>
</dbReference>
<gene>
    <name evidence="10" type="ORF">IAC08_02425</name>
</gene>
<dbReference type="Gene3D" id="2.40.170.20">
    <property type="entry name" value="TonB-dependent receptor, beta-barrel domain"/>
    <property type="match status" value="1"/>
</dbReference>
<keyword evidence="6 7" id="KW-0998">Cell outer membrane</keyword>
<dbReference type="EMBL" id="JADIMK010000019">
    <property type="protein sequence ID" value="MBO8455245.1"/>
    <property type="molecule type" value="Genomic_DNA"/>
</dbReference>
<comment type="similarity">
    <text evidence="7">Belongs to the TonB-dependent receptor family.</text>
</comment>
<keyword evidence="5 7" id="KW-0472">Membrane</keyword>
<keyword evidence="10" id="KW-0675">Receptor</keyword>
<dbReference type="GO" id="GO:0009279">
    <property type="term" value="C:cell outer membrane"/>
    <property type="evidence" value="ECO:0007669"/>
    <property type="project" value="UniProtKB-SubCell"/>
</dbReference>
<evidence type="ECO:0000256" key="2">
    <source>
        <dbReference type="ARBA" id="ARBA00022448"/>
    </source>
</evidence>